<dbReference type="PANTHER" id="PTHR46623">
    <property type="entry name" value="CARBOXYMETHYLENEBUTENOLIDASE-RELATED"/>
    <property type="match status" value="1"/>
</dbReference>
<protein>
    <submittedName>
        <fullName evidence="3">Carboxymethylenebutenolidase</fullName>
    </submittedName>
    <submittedName>
        <fullName evidence="2">Dienelactone hydrolase family protein</fullName>
    </submittedName>
</protein>
<dbReference type="RefSeq" id="WP_038874174.1">
    <property type="nucleotide sequence ID" value="NZ_BRPU01000045.1"/>
</dbReference>
<reference evidence="4 7" key="4">
    <citation type="submission" date="2018-06" db="EMBL/GenBank/DDBJ databases">
        <title>Serratia marcescens genome sequencing and assembly.</title>
        <authorList>
            <person name="Martins R.C.R."/>
            <person name="Perdigao-Neto L.V."/>
            <person name="Costa S.F."/>
            <person name="Levin A.S.S."/>
        </authorList>
    </citation>
    <scope>NUCLEOTIDE SEQUENCE [LARGE SCALE GENOMIC DNA]</scope>
    <source>
        <strain evidence="4 7">1283</strain>
    </source>
</reference>
<dbReference type="Pfam" id="PF01738">
    <property type="entry name" value="DLH"/>
    <property type="match status" value="1"/>
</dbReference>
<dbReference type="Proteomes" id="UP000245399">
    <property type="component" value="Chromosome"/>
</dbReference>
<name>A0A0G3SS68_SERMA</name>
<evidence type="ECO:0000313" key="2">
    <source>
        <dbReference type="EMBL" id="AWL68672.1"/>
    </source>
</evidence>
<evidence type="ECO:0000259" key="1">
    <source>
        <dbReference type="Pfam" id="PF01738"/>
    </source>
</evidence>
<reference evidence="7" key="5">
    <citation type="submission" date="2018-06" db="EMBL/GenBank/DDBJ databases">
        <title>Serratia marcescens genome sequencing and assembly.</title>
        <authorList>
            <person name="Martins R.C."/>
            <person name="Perdigao-Neto L.V."/>
            <person name="Costa S.F."/>
            <person name="Levin A.S.S."/>
        </authorList>
    </citation>
    <scope>NUCLEOTIDE SEQUENCE [LARGE SCALE GENOMIC DNA]</scope>
    <source>
        <strain evidence="7">1283</strain>
    </source>
</reference>
<evidence type="ECO:0000313" key="3">
    <source>
        <dbReference type="EMBL" id="OCO91065.1"/>
    </source>
</evidence>
<evidence type="ECO:0000313" key="5">
    <source>
        <dbReference type="Proteomes" id="UP000050489"/>
    </source>
</evidence>
<dbReference type="SUPFAM" id="SSF53474">
    <property type="entry name" value="alpha/beta-Hydrolases"/>
    <property type="match status" value="1"/>
</dbReference>
<organism evidence="3 5">
    <name type="scientific">Serratia marcescens</name>
    <dbReference type="NCBI Taxonomy" id="615"/>
    <lineage>
        <taxon>Bacteria</taxon>
        <taxon>Pseudomonadati</taxon>
        <taxon>Pseudomonadota</taxon>
        <taxon>Gammaproteobacteria</taxon>
        <taxon>Enterobacterales</taxon>
        <taxon>Yersiniaceae</taxon>
        <taxon>Serratia</taxon>
    </lineage>
</organism>
<reference evidence="2 6" key="3">
    <citation type="submission" date="2018-05" db="EMBL/GenBank/DDBJ databases">
        <title>Klebsiella quasipneumonaiae provides a window into carbapenemase gene transfer, plasmid rearrangements and nosocomial acquisition from the hospital environment.</title>
        <authorList>
            <person name="Mathers A.J."/>
            <person name="Vegesana K."/>
            <person name="Stoesser N."/>
            <person name="Crook D."/>
            <person name="Vaughan A."/>
            <person name="Barry K."/>
            <person name="Parikh H."/>
            <person name="Sebra R."/>
            <person name="Kotay S."/>
            <person name="Walker A.S."/>
            <person name="Sheppard A.E."/>
        </authorList>
    </citation>
    <scope>NUCLEOTIDE SEQUENCE [LARGE SCALE GENOMIC DNA]</scope>
    <source>
        <strain evidence="2 6">CAV1761</strain>
    </source>
</reference>
<feature type="domain" description="Dienelactone hydrolase" evidence="1">
    <location>
        <begin position="50"/>
        <end position="272"/>
    </location>
</feature>
<dbReference type="InterPro" id="IPR051049">
    <property type="entry name" value="Dienelactone_hydrolase-like"/>
</dbReference>
<evidence type="ECO:0000313" key="4">
    <source>
        <dbReference type="EMBL" id="PYA64980.1"/>
    </source>
</evidence>
<dbReference type="AlphaFoldDB" id="A0A0G3SS68"/>
<gene>
    <name evidence="3" type="ORF">AN695_0208870</name>
    <name evidence="2" type="ORF">DKC05_13955</name>
    <name evidence="4" type="ORF">DMW51_16040</name>
</gene>
<sequence>MKTEHVMTLEQAQGGFAPAAAPLAASAIITDEQGIHAGQTTIPSQGDALPAYVAKPADQSGPFPIVLVVQEIFGVHEHIQDLCRRLAKQGYLAIAPELYFRQGDANDYTDIGELFQQLVTKVPDRQVLSDLDHAAHWAIRHGGDAGKLAITGFCWGGRITWLYAAHNPQLKAAVAWYGKLVGEKTLNSPKQPVDVATHLSAPVLGLYGGQDSGIPLETVETMRQAIRAANAEAEIVVYPEVGHAFNADYRPSYNAEAAQDGWQRMLAWFAQHGVK</sequence>
<dbReference type="InterPro" id="IPR029058">
    <property type="entry name" value="AB_hydrolase_fold"/>
</dbReference>
<dbReference type="PANTHER" id="PTHR46623:SF6">
    <property type="entry name" value="ALPHA_BETA-HYDROLASES SUPERFAMILY PROTEIN"/>
    <property type="match status" value="1"/>
</dbReference>
<dbReference type="GO" id="GO:0016787">
    <property type="term" value="F:hydrolase activity"/>
    <property type="evidence" value="ECO:0007669"/>
    <property type="project" value="UniProtKB-KW"/>
</dbReference>
<dbReference type="Proteomes" id="UP000050489">
    <property type="component" value="Unassembled WGS sequence"/>
</dbReference>
<dbReference type="Proteomes" id="UP000247823">
    <property type="component" value="Unassembled WGS sequence"/>
</dbReference>
<evidence type="ECO:0000313" key="7">
    <source>
        <dbReference type="Proteomes" id="UP000247823"/>
    </source>
</evidence>
<keyword evidence="7" id="KW-1185">Reference proteome</keyword>
<dbReference type="Gene3D" id="3.40.50.1820">
    <property type="entry name" value="alpha/beta hydrolase"/>
    <property type="match status" value="1"/>
</dbReference>
<reference evidence="3" key="2">
    <citation type="journal article" date="2017" name="PLoS ONE">
        <title>Genomic and phenotypic characterisation of fluoroquinolone resistance mechanisms in Enterobacteriaceae in Durban, South Africa.</title>
        <authorList>
            <person name="Osei Sekyere J."/>
            <person name="Amoako D.G."/>
        </authorList>
    </citation>
    <scope>NUCLEOTIDE SEQUENCE</scope>
    <source>
        <strain evidence="3">945174350</strain>
    </source>
</reference>
<evidence type="ECO:0000313" key="6">
    <source>
        <dbReference type="Proteomes" id="UP000245399"/>
    </source>
</evidence>
<dbReference type="InterPro" id="IPR002925">
    <property type="entry name" value="Dienelactn_hydro"/>
</dbReference>
<dbReference type="EMBL" id="CP029449">
    <property type="protein sequence ID" value="AWL68672.1"/>
    <property type="molecule type" value="Genomic_DNA"/>
</dbReference>
<keyword evidence="2" id="KW-0378">Hydrolase</keyword>
<proteinExistence type="predicted"/>
<dbReference type="EMBL" id="QJQB01000380">
    <property type="protein sequence ID" value="PYA64980.1"/>
    <property type="molecule type" value="Genomic_DNA"/>
</dbReference>
<accession>A0A0G3SS68</accession>
<dbReference type="EMBL" id="LJEX02000002">
    <property type="protein sequence ID" value="OCO91065.1"/>
    <property type="molecule type" value="Genomic_DNA"/>
</dbReference>
<reference evidence="5" key="1">
    <citation type="submission" date="2016-04" db="EMBL/GenBank/DDBJ databases">
        <authorList>
            <person name="Osei Sekyere J."/>
            <person name="Sivertsen A."/>
            <person name="Pedersen A.T."/>
            <person name="Sundsfjord A."/>
        </authorList>
    </citation>
    <scope>NUCLEOTIDE SEQUENCE [LARGE SCALE GENOMIC DNA]</scope>
    <source>
        <strain evidence="5">945174350</strain>
    </source>
</reference>
<reference evidence="4" key="6">
    <citation type="submission" date="2018-06" db="EMBL/GenBank/DDBJ databases">
        <authorList>
            <person name="Martins R.C."/>
            <person name="Perdigao-Neto L.V."/>
            <person name="Costa S.F."/>
            <person name="Levin A.S.S."/>
        </authorList>
    </citation>
    <scope>NUCLEOTIDE SEQUENCE</scope>
    <source>
        <strain evidence="4">1283</strain>
    </source>
</reference>